<dbReference type="PANTHER" id="PTHR30244:SF34">
    <property type="entry name" value="DTDP-4-AMINO-4,6-DIDEOXYGALACTOSE TRANSAMINASE"/>
    <property type="match status" value="1"/>
</dbReference>
<keyword evidence="3" id="KW-0808">Transferase</keyword>
<dbReference type="Pfam" id="PF01041">
    <property type="entry name" value="DegT_DnrJ_EryC1"/>
    <property type="match status" value="1"/>
</dbReference>
<dbReference type="RefSeq" id="WP_158035574.1">
    <property type="nucleotide sequence ID" value="NZ_BAAAZV010000018.1"/>
</dbReference>
<proteinExistence type="inferred from homology"/>
<comment type="cofactor">
    <cofactor evidence="1">
        <name>pyridoxal 5'-phosphate</name>
        <dbReference type="ChEBI" id="CHEBI:597326"/>
    </cofactor>
</comment>
<keyword evidence="3" id="KW-0032">Aminotransferase</keyword>
<evidence type="ECO:0000256" key="2">
    <source>
        <dbReference type="RuleBase" id="RU004508"/>
    </source>
</evidence>
<dbReference type="InterPro" id="IPR015422">
    <property type="entry name" value="PyrdxlP-dep_Trfase_small"/>
</dbReference>
<dbReference type="GO" id="GO:0030170">
    <property type="term" value="F:pyridoxal phosphate binding"/>
    <property type="evidence" value="ECO:0007669"/>
    <property type="project" value="TreeGrafter"/>
</dbReference>
<dbReference type="SUPFAM" id="SSF53383">
    <property type="entry name" value="PLP-dependent transferases"/>
    <property type="match status" value="1"/>
</dbReference>
<protein>
    <submittedName>
        <fullName evidence="3">DegT/DnrJ/EryC1/StrS aminotransferase family protein</fullName>
    </submittedName>
</protein>
<evidence type="ECO:0000313" key="4">
    <source>
        <dbReference type="Proteomes" id="UP000481339"/>
    </source>
</evidence>
<comment type="caution">
    <text evidence="3">The sequence shown here is derived from an EMBL/GenBank/DDBJ whole genome shotgun (WGS) entry which is preliminary data.</text>
</comment>
<dbReference type="Gene3D" id="3.40.640.10">
    <property type="entry name" value="Type I PLP-dependent aspartate aminotransferase-like (Major domain)"/>
    <property type="match status" value="1"/>
</dbReference>
<dbReference type="GO" id="GO:0000271">
    <property type="term" value="P:polysaccharide biosynthetic process"/>
    <property type="evidence" value="ECO:0007669"/>
    <property type="project" value="TreeGrafter"/>
</dbReference>
<reference evidence="3 4" key="1">
    <citation type="submission" date="2019-09" db="EMBL/GenBank/DDBJ databases">
        <title>Phylogeny of genus Pseudoclavibacter and closely related genus.</title>
        <authorList>
            <person name="Li Y."/>
        </authorList>
    </citation>
    <scope>NUCLEOTIDE SEQUENCE [LARGE SCALE GENOMIC DNA]</scope>
    <source>
        <strain evidence="3 4">JCM 16921</strain>
    </source>
</reference>
<keyword evidence="2" id="KW-0663">Pyridoxal phosphate</keyword>
<gene>
    <name evidence="3" type="ORF">F8O02_02105</name>
</gene>
<dbReference type="OrthoDB" id="3181046at2"/>
<organism evidence="3 4">
    <name type="scientific">Pseudoclavibacter caeni</name>
    <dbReference type="NCBI Taxonomy" id="908846"/>
    <lineage>
        <taxon>Bacteria</taxon>
        <taxon>Bacillati</taxon>
        <taxon>Actinomycetota</taxon>
        <taxon>Actinomycetes</taxon>
        <taxon>Micrococcales</taxon>
        <taxon>Microbacteriaceae</taxon>
        <taxon>Pseudoclavibacter</taxon>
    </lineage>
</organism>
<comment type="similarity">
    <text evidence="2">Belongs to the DegT/DnrJ/EryC1 family.</text>
</comment>
<keyword evidence="4" id="KW-1185">Reference proteome</keyword>
<dbReference type="InterPro" id="IPR015421">
    <property type="entry name" value="PyrdxlP-dep_Trfase_major"/>
</dbReference>
<accession>A0A7C8FRD4</accession>
<evidence type="ECO:0000313" key="3">
    <source>
        <dbReference type="EMBL" id="KAB1633737.1"/>
    </source>
</evidence>
<dbReference type="GO" id="GO:0008483">
    <property type="term" value="F:transaminase activity"/>
    <property type="evidence" value="ECO:0007669"/>
    <property type="project" value="UniProtKB-KW"/>
</dbReference>
<dbReference type="EMBL" id="WBKA01000001">
    <property type="protein sequence ID" value="KAB1633737.1"/>
    <property type="molecule type" value="Genomic_DNA"/>
</dbReference>
<dbReference type="PANTHER" id="PTHR30244">
    <property type="entry name" value="TRANSAMINASE"/>
    <property type="match status" value="1"/>
</dbReference>
<dbReference type="Proteomes" id="UP000481339">
    <property type="component" value="Unassembled WGS sequence"/>
</dbReference>
<dbReference type="InterPro" id="IPR015424">
    <property type="entry name" value="PyrdxlP-dep_Trfase"/>
</dbReference>
<dbReference type="AlphaFoldDB" id="A0A7C8FRD4"/>
<dbReference type="InterPro" id="IPR000653">
    <property type="entry name" value="DegT/StrS_aminotransferase"/>
</dbReference>
<name>A0A7C8FRD4_9MICO</name>
<sequence length="397" mass="42533">MGIEADDARVREALAAHSGTEAGQWHLVSKARHGMQVLFETLRSARGEGEVLTQGLTCCTAVDPIIAAGLVPAYGAVSPRSLALDPEALTASDRTRAIVLQHTFGLVDDAGAAGLRARADRVGALLVEDSAHCVGRLARDAGGRPLADVSVHSFGIEKILPTRFGGAVWIAPGLADTPLGTRLVSALDGLPQAGHRADLLVRGYRTELRVLTHLPAPVARPLRRMLTDAGLFEPAVADVERRGGVSRRPMRPSALVLRQVAAGLAGLDANERLRRRTVTVYRRELGRVPGVELPELVREDPVQPLLRLPLLVADTARARRLIAELRDAGLYATDWYRPALYPGVTDPTAYRYDPAAPQNRPGERIIARILNLPTDVGPNRARAAVEVIARSAATPGD</sequence>
<dbReference type="Gene3D" id="3.90.1150.10">
    <property type="entry name" value="Aspartate Aminotransferase, domain 1"/>
    <property type="match status" value="1"/>
</dbReference>
<evidence type="ECO:0000256" key="1">
    <source>
        <dbReference type="ARBA" id="ARBA00001933"/>
    </source>
</evidence>